<keyword evidence="5" id="KW-1185">Reference proteome</keyword>
<comment type="caution">
    <text evidence="4">The sequence shown here is derived from an EMBL/GenBank/DDBJ whole genome shotgun (WGS) entry which is preliminary data.</text>
</comment>
<accession>A0ABW3K3W2</accession>
<name>A0ABW3K3W2_9BACT</name>
<evidence type="ECO:0000313" key="5">
    <source>
        <dbReference type="Proteomes" id="UP001597112"/>
    </source>
</evidence>
<dbReference type="RefSeq" id="WP_377580406.1">
    <property type="nucleotide sequence ID" value="NZ_JBHTKA010000007.1"/>
</dbReference>
<organism evidence="4 5">
    <name type="scientific">Ohtaekwangia kribbensis</name>
    <dbReference type="NCBI Taxonomy" id="688913"/>
    <lineage>
        <taxon>Bacteria</taxon>
        <taxon>Pseudomonadati</taxon>
        <taxon>Bacteroidota</taxon>
        <taxon>Cytophagia</taxon>
        <taxon>Cytophagales</taxon>
        <taxon>Fulvivirgaceae</taxon>
        <taxon>Ohtaekwangia</taxon>
    </lineage>
</organism>
<dbReference type="EMBL" id="JBHTKA010000007">
    <property type="protein sequence ID" value="MFD1000952.1"/>
    <property type="molecule type" value="Genomic_DNA"/>
</dbReference>
<dbReference type="PANTHER" id="PTHR10587">
    <property type="entry name" value="GLYCOSYL TRANSFERASE-RELATED"/>
    <property type="match status" value="1"/>
</dbReference>
<evidence type="ECO:0000256" key="2">
    <source>
        <dbReference type="ARBA" id="ARBA00022801"/>
    </source>
</evidence>
<dbReference type="SUPFAM" id="SSF88713">
    <property type="entry name" value="Glycoside hydrolase/deacetylase"/>
    <property type="match status" value="1"/>
</dbReference>
<evidence type="ECO:0000256" key="1">
    <source>
        <dbReference type="ARBA" id="ARBA00022723"/>
    </source>
</evidence>
<dbReference type="CDD" id="cd10917">
    <property type="entry name" value="CE4_NodB_like_6s_7s"/>
    <property type="match status" value="1"/>
</dbReference>
<evidence type="ECO:0000259" key="3">
    <source>
        <dbReference type="PROSITE" id="PS51677"/>
    </source>
</evidence>
<dbReference type="InterPro" id="IPR011330">
    <property type="entry name" value="Glyco_hydro/deAcase_b/a-brl"/>
</dbReference>
<proteinExistence type="predicted"/>
<dbReference type="Gene3D" id="3.20.20.370">
    <property type="entry name" value="Glycoside hydrolase/deacetylase"/>
    <property type="match status" value="1"/>
</dbReference>
<dbReference type="InterPro" id="IPR002509">
    <property type="entry name" value="NODB_dom"/>
</dbReference>
<dbReference type="PROSITE" id="PS51677">
    <property type="entry name" value="NODB"/>
    <property type="match status" value="1"/>
</dbReference>
<reference evidence="5" key="1">
    <citation type="journal article" date="2019" name="Int. J. Syst. Evol. Microbiol.">
        <title>The Global Catalogue of Microorganisms (GCM) 10K type strain sequencing project: providing services to taxonomists for standard genome sequencing and annotation.</title>
        <authorList>
            <consortium name="The Broad Institute Genomics Platform"/>
            <consortium name="The Broad Institute Genome Sequencing Center for Infectious Disease"/>
            <person name="Wu L."/>
            <person name="Ma J."/>
        </authorList>
    </citation>
    <scope>NUCLEOTIDE SEQUENCE [LARGE SCALE GENOMIC DNA]</scope>
    <source>
        <strain evidence="5">CCUG 58938</strain>
    </source>
</reference>
<sequence length="217" mass="25238">MMLTPHRTPFFLPMLYPSLLWRIPARAEELYITFDDGPVNGPTEFVLESLATFSAKATFFCIGDNIRKHPDIFRRIVKQGHAVGNHTFNHLNGWKNDTQHYIQNIQQCKAEMQKQLGVNDTTFVTDLFRPPYGRITRKQIKLLEADYRIVMWDVLSVDYNKHLSPEACLRNTIRATRPGSIIVFHDSIKAEKNMTYVLPRLLDHFTEEGYIFKSLHG</sequence>
<dbReference type="GO" id="GO:0016787">
    <property type="term" value="F:hydrolase activity"/>
    <property type="evidence" value="ECO:0007669"/>
    <property type="project" value="UniProtKB-KW"/>
</dbReference>
<dbReference type="InterPro" id="IPR050248">
    <property type="entry name" value="Polysacc_deacetylase_ArnD"/>
</dbReference>
<dbReference type="EC" id="3.-.-.-" evidence="4"/>
<dbReference type="Proteomes" id="UP001597112">
    <property type="component" value="Unassembled WGS sequence"/>
</dbReference>
<dbReference type="PANTHER" id="PTHR10587:SF133">
    <property type="entry name" value="CHITIN DEACETYLASE 1-RELATED"/>
    <property type="match status" value="1"/>
</dbReference>
<dbReference type="Pfam" id="PF01522">
    <property type="entry name" value="Polysacc_deac_1"/>
    <property type="match status" value="1"/>
</dbReference>
<keyword evidence="1" id="KW-0479">Metal-binding</keyword>
<protein>
    <submittedName>
        <fullName evidence="4">Polysaccharide deacetylase family protein</fullName>
        <ecNumber evidence="4">3.-.-.-</ecNumber>
    </submittedName>
</protein>
<evidence type="ECO:0000313" key="4">
    <source>
        <dbReference type="EMBL" id="MFD1000952.1"/>
    </source>
</evidence>
<gene>
    <name evidence="4" type="ORF">ACFQ21_16620</name>
</gene>
<keyword evidence="2 4" id="KW-0378">Hydrolase</keyword>
<feature type="domain" description="NodB homology" evidence="3">
    <location>
        <begin position="28"/>
        <end position="213"/>
    </location>
</feature>